<comment type="caution">
    <text evidence="1">The sequence shown here is derived from an EMBL/GenBank/DDBJ whole genome shotgun (WGS) entry which is preliminary data.</text>
</comment>
<reference evidence="1" key="2">
    <citation type="journal article" date="2014" name="ISME J.">
        <title>Microbial stratification in low pH oxic and suboxic macroscopic growths along an acid mine drainage.</title>
        <authorList>
            <person name="Mendez-Garcia C."/>
            <person name="Mesa V."/>
            <person name="Sprenger R.R."/>
            <person name="Richter M."/>
            <person name="Diez M.S."/>
            <person name="Solano J."/>
            <person name="Bargiela R."/>
            <person name="Golyshina O.V."/>
            <person name="Manteca A."/>
            <person name="Ramos J.L."/>
            <person name="Gallego J.R."/>
            <person name="Llorente I."/>
            <person name="Martins Dos Santos V.A."/>
            <person name="Jensen O.N."/>
            <person name="Pelaez A.I."/>
            <person name="Sanchez J."/>
            <person name="Ferrer M."/>
        </authorList>
    </citation>
    <scope>NUCLEOTIDE SEQUENCE</scope>
</reference>
<accession>T0Y1E6</accession>
<dbReference type="GO" id="GO:0005524">
    <property type="term" value="F:ATP binding"/>
    <property type="evidence" value="ECO:0007669"/>
    <property type="project" value="UniProtKB-KW"/>
</dbReference>
<dbReference type="EMBL" id="AUZZ01011576">
    <property type="protein sequence ID" value="EQD25842.1"/>
    <property type="molecule type" value="Genomic_DNA"/>
</dbReference>
<dbReference type="InterPro" id="IPR027417">
    <property type="entry name" value="P-loop_NTPase"/>
</dbReference>
<reference evidence="1" key="1">
    <citation type="submission" date="2013-08" db="EMBL/GenBank/DDBJ databases">
        <authorList>
            <person name="Mendez C."/>
            <person name="Richter M."/>
            <person name="Ferrer M."/>
            <person name="Sanchez J."/>
        </authorList>
    </citation>
    <scope>NUCLEOTIDE SEQUENCE</scope>
</reference>
<keyword evidence="1" id="KW-0067">ATP-binding</keyword>
<protein>
    <submittedName>
        <fullName evidence="1">Colicin V secretion ABC transporter ATP-binding protein</fullName>
    </submittedName>
</protein>
<sequence length="99" mass="10956">FSAGMLIAFTMYCGMFTSRASSLVDYAVQVKMLRLQGQRLADIVLTPPERHVETNYAGPLPEPSIQVRNLGFRYAEGERWVIRHLDLDIAAGESVAIAG</sequence>
<name>T0Y1E6_9ZZZZ</name>
<feature type="non-terminal residue" evidence="1">
    <location>
        <position position="99"/>
    </location>
</feature>
<dbReference type="SUPFAM" id="SSF52540">
    <property type="entry name" value="P-loop containing nucleoside triphosphate hydrolases"/>
    <property type="match status" value="1"/>
</dbReference>
<gene>
    <name evidence="1" type="ORF">B2A_15922</name>
</gene>
<keyword evidence="1" id="KW-0547">Nucleotide-binding</keyword>
<dbReference type="Gene3D" id="3.40.50.300">
    <property type="entry name" value="P-loop containing nucleotide triphosphate hydrolases"/>
    <property type="match status" value="1"/>
</dbReference>
<proteinExistence type="predicted"/>
<evidence type="ECO:0000313" key="1">
    <source>
        <dbReference type="EMBL" id="EQD25842.1"/>
    </source>
</evidence>
<organism evidence="1">
    <name type="scientific">mine drainage metagenome</name>
    <dbReference type="NCBI Taxonomy" id="410659"/>
    <lineage>
        <taxon>unclassified sequences</taxon>
        <taxon>metagenomes</taxon>
        <taxon>ecological metagenomes</taxon>
    </lineage>
</organism>
<feature type="non-terminal residue" evidence="1">
    <location>
        <position position="1"/>
    </location>
</feature>
<dbReference type="AlphaFoldDB" id="T0Y1E6"/>